<organism evidence="2 3">
    <name type="scientific">Bifidobacterium thermophilum</name>
    <dbReference type="NCBI Taxonomy" id="33905"/>
    <lineage>
        <taxon>Bacteria</taxon>
        <taxon>Bacillati</taxon>
        <taxon>Actinomycetota</taxon>
        <taxon>Actinomycetes</taxon>
        <taxon>Bifidobacteriales</taxon>
        <taxon>Bifidobacteriaceae</taxon>
        <taxon>Bifidobacterium</taxon>
    </lineage>
</organism>
<dbReference type="RefSeq" id="WP_168984185.1">
    <property type="nucleotide sequence ID" value="NZ_JABAGI010000005.1"/>
</dbReference>
<dbReference type="AlphaFoldDB" id="A0A7X9NRI5"/>
<sequence>MPDLDRLDTAQTAALMAVAHAYKERFAALEKAAREELAGRGGKGGTAVVDGHTVGRWSPVSGTADRLAVTDPVRFGAWLDAHGFETVSAPLPPANAAGRLDQIVEDAGGELPDGVTVRAGHAPTVRVNVDPDAMDALLGDSDTREVARLLPGLPEPTGEESPDPFQAMGL</sequence>
<accession>A0A7X9NRI5</accession>
<dbReference type="Proteomes" id="UP000588369">
    <property type="component" value="Unassembled WGS sequence"/>
</dbReference>
<evidence type="ECO:0000313" key="2">
    <source>
        <dbReference type="EMBL" id="NME62197.1"/>
    </source>
</evidence>
<feature type="region of interest" description="Disordered" evidence="1">
    <location>
        <begin position="151"/>
        <end position="170"/>
    </location>
</feature>
<dbReference type="EMBL" id="JABAGI010000005">
    <property type="protein sequence ID" value="NME62197.1"/>
    <property type="molecule type" value="Genomic_DNA"/>
</dbReference>
<protein>
    <submittedName>
        <fullName evidence="2">Uncharacterized protein</fullName>
    </submittedName>
</protein>
<comment type="caution">
    <text evidence="2">The sequence shown here is derived from an EMBL/GenBank/DDBJ whole genome shotgun (WGS) entry which is preliminary data.</text>
</comment>
<name>A0A7X9NRI5_9BIFI</name>
<gene>
    <name evidence="2" type="ORF">HF844_05205</name>
</gene>
<evidence type="ECO:0000313" key="3">
    <source>
        <dbReference type="Proteomes" id="UP000588369"/>
    </source>
</evidence>
<proteinExistence type="predicted"/>
<evidence type="ECO:0000256" key="1">
    <source>
        <dbReference type="SAM" id="MobiDB-lite"/>
    </source>
</evidence>
<reference evidence="2 3" key="1">
    <citation type="submission" date="2020-04" db="EMBL/GenBank/DDBJ databases">
        <authorList>
            <person name="Hitch T.C.A."/>
            <person name="Wylensek D."/>
            <person name="Clavel T."/>
        </authorList>
    </citation>
    <scope>NUCLEOTIDE SEQUENCE [LARGE SCALE GENOMIC DNA]</scope>
    <source>
        <strain evidence="2 3">BSM-130-P53-3C</strain>
    </source>
</reference>